<evidence type="ECO:0000256" key="4">
    <source>
        <dbReference type="ARBA" id="ARBA00023157"/>
    </source>
</evidence>
<keyword evidence="3" id="KW-0677">Repeat</keyword>
<dbReference type="InterPro" id="IPR007110">
    <property type="entry name" value="Ig-like_dom"/>
</dbReference>
<evidence type="ECO:0000313" key="8">
    <source>
        <dbReference type="RefSeq" id="XP_019633238.1"/>
    </source>
</evidence>
<dbReference type="Gene3D" id="3.80.10.10">
    <property type="entry name" value="Ribonuclease Inhibitor"/>
    <property type="match status" value="2"/>
</dbReference>
<keyword evidence="4" id="KW-1015">Disulfide bond</keyword>
<dbReference type="GeneID" id="109476672"/>
<sequence length="353" mass="38809">MLSLSKNRITKIPPGSFSNLPQLYILYLSRNKISNIQRDSFSYLPQLLELDLSSNRITNIQCGSFLNLPVLFTLNLTFNQITSIHPRSFFNLTRLSWLFLSSNQITVLQSGTFANLPSLEILHLDDNQISIIQGGIFSNLPKLKTLLLNDNKITVLSEYNELMLIATVNLENNPWQCDCRMVPFRQKMVGKAVEDQIICKEPSRFAGRKLEAINADNLICEEPQILGFEVLGGNGTLLEGETLFVKCDVLGIPTPDITVTLPSGKNASVESDGRVAVRANGTVIIQDITAAADSGLYVCLAVSPIGSTSAKLSIHVQGPSTTSAEESLNCSLNLNQGVEAPCLNRFEPHKMLN</sequence>
<dbReference type="RefSeq" id="XP_019633238.1">
    <property type="nucleotide sequence ID" value="XM_019777679.1"/>
</dbReference>
<evidence type="ECO:0000259" key="6">
    <source>
        <dbReference type="PROSITE" id="PS50835"/>
    </source>
</evidence>
<feature type="domain" description="Ig-like" evidence="6">
    <location>
        <begin position="223"/>
        <end position="313"/>
    </location>
</feature>
<keyword evidence="1" id="KW-0433">Leucine-rich repeat</keyword>
<reference evidence="8" key="1">
    <citation type="submission" date="2025-08" db="UniProtKB">
        <authorList>
            <consortium name="RefSeq"/>
        </authorList>
    </citation>
    <scope>IDENTIFICATION</scope>
    <source>
        <tissue evidence="8">Gonad</tissue>
    </source>
</reference>
<dbReference type="Pfam" id="PF00560">
    <property type="entry name" value="LRR_1"/>
    <property type="match status" value="1"/>
</dbReference>
<dbReference type="InterPro" id="IPR000483">
    <property type="entry name" value="Cys-rich_flank_reg_C"/>
</dbReference>
<dbReference type="SMART" id="SM00369">
    <property type="entry name" value="LRR_TYP"/>
    <property type="match status" value="7"/>
</dbReference>
<dbReference type="InterPro" id="IPR003591">
    <property type="entry name" value="Leu-rich_rpt_typical-subtyp"/>
</dbReference>
<dbReference type="InterPro" id="IPR013783">
    <property type="entry name" value="Ig-like_fold"/>
</dbReference>
<gene>
    <name evidence="8" type="primary">LOC109476672</name>
</gene>
<proteinExistence type="predicted"/>
<dbReference type="Pfam" id="PF13855">
    <property type="entry name" value="LRR_8"/>
    <property type="match status" value="2"/>
</dbReference>
<evidence type="ECO:0000256" key="5">
    <source>
        <dbReference type="ARBA" id="ARBA00023180"/>
    </source>
</evidence>
<evidence type="ECO:0000313" key="7">
    <source>
        <dbReference type="Proteomes" id="UP000515135"/>
    </source>
</evidence>
<dbReference type="PROSITE" id="PS50835">
    <property type="entry name" value="IG_LIKE"/>
    <property type="match status" value="1"/>
</dbReference>
<organism evidence="7 8">
    <name type="scientific">Branchiostoma belcheri</name>
    <name type="common">Amphioxus</name>
    <dbReference type="NCBI Taxonomy" id="7741"/>
    <lineage>
        <taxon>Eukaryota</taxon>
        <taxon>Metazoa</taxon>
        <taxon>Chordata</taxon>
        <taxon>Cephalochordata</taxon>
        <taxon>Leptocardii</taxon>
        <taxon>Amphioxiformes</taxon>
        <taxon>Branchiostomatidae</taxon>
        <taxon>Branchiostoma</taxon>
    </lineage>
</organism>
<dbReference type="PROSITE" id="PS51450">
    <property type="entry name" value="LRR"/>
    <property type="match status" value="3"/>
</dbReference>
<evidence type="ECO:0000256" key="3">
    <source>
        <dbReference type="ARBA" id="ARBA00022737"/>
    </source>
</evidence>
<dbReference type="SMART" id="SM00408">
    <property type="entry name" value="IGc2"/>
    <property type="match status" value="1"/>
</dbReference>
<dbReference type="InterPro" id="IPR032675">
    <property type="entry name" value="LRR_dom_sf"/>
</dbReference>
<dbReference type="PANTHER" id="PTHR24366:SF170">
    <property type="entry name" value="RE50361P"/>
    <property type="match status" value="1"/>
</dbReference>
<evidence type="ECO:0000256" key="1">
    <source>
        <dbReference type="ARBA" id="ARBA00022614"/>
    </source>
</evidence>
<dbReference type="KEGG" id="bbel:109476672"/>
<dbReference type="Pfam" id="PF07679">
    <property type="entry name" value="I-set"/>
    <property type="match status" value="1"/>
</dbReference>
<dbReference type="AlphaFoldDB" id="A0A6P4Z984"/>
<dbReference type="InterPro" id="IPR036179">
    <property type="entry name" value="Ig-like_dom_sf"/>
</dbReference>
<keyword evidence="2" id="KW-0732">Signal</keyword>
<dbReference type="SUPFAM" id="SSF48726">
    <property type="entry name" value="Immunoglobulin"/>
    <property type="match status" value="1"/>
</dbReference>
<dbReference type="SMART" id="SM00082">
    <property type="entry name" value="LRRCT"/>
    <property type="match status" value="1"/>
</dbReference>
<protein>
    <submittedName>
        <fullName evidence="8">Leucine-rich repeat-containing protein 4C-like</fullName>
    </submittedName>
</protein>
<dbReference type="InterPro" id="IPR001611">
    <property type="entry name" value="Leu-rich_rpt"/>
</dbReference>
<evidence type="ECO:0000256" key="2">
    <source>
        <dbReference type="ARBA" id="ARBA00022729"/>
    </source>
</evidence>
<name>A0A6P4Z984_BRABE</name>
<keyword evidence="5" id="KW-0325">Glycoprotein</keyword>
<dbReference type="PANTHER" id="PTHR24366">
    <property type="entry name" value="IG(IMMUNOGLOBULIN) AND LRR(LEUCINE RICH REPEAT) DOMAINS"/>
    <property type="match status" value="1"/>
</dbReference>
<dbReference type="Gene3D" id="2.60.40.10">
    <property type="entry name" value="Immunoglobulins"/>
    <property type="match status" value="1"/>
</dbReference>
<dbReference type="OrthoDB" id="5954366at2759"/>
<dbReference type="SUPFAM" id="SSF52058">
    <property type="entry name" value="L domain-like"/>
    <property type="match status" value="1"/>
</dbReference>
<keyword evidence="7" id="KW-1185">Reference proteome</keyword>
<accession>A0A6P4Z984</accession>
<dbReference type="InterPro" id="IPR013098">
    <property type="entry name" value="Ig_I-set"/>
</dbReference>
<dbReference type="InterPro" id="IPR003598">
    <property type="entry name" value="Ig_sub2"/>
</dbReference>
<dbReference type="Proteomes" id="UP000515135">
    <property type="component" value="Unplaced"/>
</dbReference>